<dbReference type="eggNOG" id="COG2207">
    <property type="taxonomic scope" value="Bacteria"/>
</dbReference>
<feature type="domain" description="HTH araC/xylS-type" evidence="5">
    <location>
        <begin position="223"/>
        <end position="327"/>
    </location>
</feature>
<evidence type="ECO:0000256" key="1">
    <source>
        <dbReference type="ARBA" id="ARBA00023015"/>
    </source>
</evidence>
<name>A1ZIX7_MICM2</name>
<dbReference type="PANTHER" id="PTHR43280:SF29">
    <property type="entry name" value="ARAC-FAMILY TRANSCRIPTIONAL REGULATOR"/>
    <property type="match status" value="1"/>
</dbReference>
<dbReference type="Gene3D" id="1.10.10.60">
    <property type="entry name" value="Homeodomain-like"/>
    <property type="match status" value="2"/>
</dbReference>
<dbReference type="EMBL" id="AAWS01000010">
    <property type="protein sequence ID" value="EAY29513.1"/>
    <property type="molecule type" value="Genomic_DNA"/>
</dbReference>
<sequence length="335" mass="39534">MGLFLSIHFFRCKKYPRASFLGVAILGVSFELIIWLFKQSSPTAYFLSFGNIFLHGPFFLFFITSLYRKIPTLHYFMLSIWGVDVIYKIYWLLQPFQEQQLYLSSPAFSLYTQIFKITGYAMAITICLISWQQLNSYTQQNMRYPVWVKQLVKILLCLHIIWIMNDILKAVYPPNVLSVNMSIISATYILITLCWIGLSTLKNTFVIERKAEVIHPKTTEAYKALETFMEKHKAYKKNDLTLKWLSQELGIRYKTLTQAIREQEYKNFYTYINHLRLQEFKRLLTLEESKKLSLEGLAKQAGFGSKTTFYAFFKQEEGTTPKKYQRQMLLQRRAA</sequence>
<evidence type="ECO:0000313" key="7">
    <source>
        <dbReference type="Proteomes" id="UP000004095"/>
    </source>
</evidence>
<dbReference type="GO" id="GO:0043565">
    <property type="term" value="F:sequence-specific DNA binding"/>
    <property type="evidence" value="ECO:0007669"/>
    <property type="project" value="InterPro"/>
</dbReference>
<accession>A1ZIX7</accession>
<dbReference type="PROSITE" id="PS01124">
    <property type="entry name" value="HTH_ARAC_FAMILY_2"/>
    <property type="match status" value="1"/>
</dbReference>
<gene>
    <name evidence="6" type="ORF">M23134_00397</name>
</gene>
<reference evidence="6 7" key="1">
    <citation type="submission" date="2007-01" db="EMBL/GenBank/DDBJ databases">
        <authorList>
            <person name="Haygood M."/>
            <person name="Podell S."/>
            <person name="Anderson C."/>
            <person name="Hopkinson B."/>
            <person name="Roe K."/>
            <person name="Barbeau K."/>
            <person name="Gaasterland T."/>
            <person name="Ferriera S."/>
            <person name="Johnson J."/>
            <person name="Kravitz S."/>
            <person name="Beeson K."/>
            <person name="Sutton G."/>
            <person name="Rogers Y.-H."/>
            <person name="Friedman R."/>
            <person name="Frazier M."/>
            <person name="Venter J.C."/>
        </authorList>
    </citation>
    <scope>NUCLEOTIDE SEQUENCE [LARGE SCALE GENOMIC DNA]</scope>
    <source>
        <strain evidence="6 7">ATCC 23134</strain>
    </source>
</reference>
<evidence type="ECO:0000256" key="4">
    <source>
        <dbReference type="SAM" id="Phobius"/>
    </source>
</evidence>
<dbReference type="GO" id="GO:0003700">
    <property type="term" value="F:DNA-binding transcription factor activity"/>
    <property type="evidence" value="ECO:0007669"/>
    <property type="project" value="InterPro"/>
</dbReference>
<evidence type="ECO:0000256" key="2">
    <source>
        <dbReference type="ARBA" id="ARBA00023125"/>
    </source>
</evidence>
<dbReference type="PANTHER" id="PTHR43280">
    <property type="entry name" value="ARAC-FAMILY TRANSCRIPTIONAL REGULATOR"/>
    <property type="match status" value="1"/>
</dbReference>
<protein>
    <submittedName>
        <fullName evidence="6">Transcriptional regulator, AraC family protein</fullName>
    </submittedName>
</protein>
<keyword evidence="7" id="KW-1185">Reference proteome</keyword>
<keyword evidence="3" id="KW-0804">Transcription</keyword>
<feature type="transmembrane region" description="Helical" evidence="4">
    <location>
        <begin position="113"/>
        <end position="134"/>
    </location>
</feature>
<dbReference type="AlphaFoldDB" id="A1ZIX7"/>
<feature type="transmembrane region" description="Helical" evidence="4">
    <location>
        <begin position="43"/>
        <end position="63"/>
    </location>
</feature>
<proteinExistence type="predicted"/>
<feature type="transmembrane region" description="Helical" evidence="4">
    <location>
        <begin position="146"/>
        <end position="164"/>
    </location>
</feature>
<dbReference type="Proteomes" id="UP000004095">
    <property type="component" value="Unassembled WGS sequence"/>
</dbReference>
<evidence type="ECO:0000256" key="3">
    <source>
        <dbReference type="ARBA" id="ARBA00023163"/>
    </source>
</evidence>
<evidence type="ECO:0000313" key="6">
    <source>
        <dbReference type="EMBL" id="EAY29513.1"/>
    </source>
</evidence>
<organism evidence="6 7">
    <name type="scientific">Microscilla marina ATCC 23134</name>
    <dbReference type="NCBI Taxonomy" id="313606"/>
    <lineage>
        <taxon>Bacteria</taxon>
        <taxon>Pseudomonadati</taxon>
        <taxon>Bacteroidota</taxon>
        <taxon>Cytophagia</taxon>
        <taxon>Cytophagales</taxon>
        <taxon>Microscillaceae</taxon>
        <taxon>Microscilla</taxon>
    </lineage>
</organism>
<feature type="transmembrane region" description="Helical" evidence="4">
    <location>
        <begin position="20"/>
        <end position="37"/>
    </location>
</feature>
<keyword evidence="2" id="KW-0238">DNA-binding</keyword>
<keyword evidence="4" id="KW-0472">Membrane</keyword>
<feature type="transmembrane region" description="Helical" evidence="4">
    <location>
        <begin position="176"/>
        <end position="201"/>
    </location>
</feature>
<keyword evidence="4" id="KW-1133">Transmembrane helix</keyword>
<evidence type="ECO:0000259" key="5">
    <source>
        <dbReference type="PROSITE" id="PS01124"/>
    </source>
</evidence>
<keyword evidence="1" id="KW-0805">Transcription regulation</keyword>
<feature type="transmembrane region" description="Helical" evidence="4">
    <location>
        <begin position="75"/>
        <end position="93"/>
    </location>
</feature>
<dbReference type="InterPro" id="IPR009057">
    <property type="entry name" value="Homeodomain-like_sf"/>
</dbReference>
<dbReference type="SMART" id="SM00342">
    <property type="entry name" value="HTH_ARAC"/>
    <property type="match status" value="1"/>
</dbReference>
<comment type="caution">
    <text evidence="6">The sequence shown here is derived from an EMBL/GenBank/DDBJ whole genome shotgun (WGS) entry which is preliminary data.</text>
</comment>
<dbReference type="InterPro" id="IPR018060">
    <property type="entry name" value="HTH_AraC"/>
</dbReference>
<keyword evidence="4" id="KW-0812">Transmembrane</keyword>
<dbReference type="SUPFAM" id="SSF46689">
    <property type="entry name" value="Homeodomain-like"/>
    <property type="match status" value="1"/>
</dbReference>
<dbReference type="Pfam" id="PF12833">
    <property type="entry name" value="HTH_18"/>
    <property type="match status" value="1"/>
</dbReference>